<dbReference type="EMBL" id="CAJOBR010001966">
    <property type="protein sequence ID" value="CAF4648115.1"/>
    <property type="molecule type" value="Genomic_DNA"/>
</dbReference>
<evidence type="ECO:0000313" key="13">
    <source>
        <dbReference type="Proteomes" id="UP000663873"/>
    </source>
</evidence>
<keyword evidence="1" id="KW-0472">Membrane</keyword>
<name>A0A818H1L1_9BILA</name>
<dbReference type="Proteomes" id="UP000663851">
    <property type="component" value="Unassembled WGS sequence"/>
</dbReference>
<comment type="caution">
    <text evidence="5">The sequence shown here is derived from an EMBL/GenBank/DDBJ whole genome shotgun (WGS) entry which is preliminary data.</text>
</comment>
<dbReference type="Proteomes" id="UP000663862">
    <property type="component" value="Unassembled WGS sequence"/>
</dbReference>
<dbReference type="Proteomes" id="UP000663833">
    <property type="component" value="Unassembled WGS sequence"/>
</dbReference>
<dbReference type="EMBL" id="CAJNYV010002752">
    <property type="protein sequence ID" value="CAF3499981.1"/>
    <property type="molecule type" value="Genomic_DNA"/>
</dbReference>
<evidence type="ECO:0000313" key="8">
    <source>
        <dbReference type="EMBL" id="CAF4403459.1"/>
    </source>
</evidence>
<dbReference type="Proteomes" id="UP000663873">
    <property type="component" value="Unassembled WGS sequence"/>
</dbReference>
<dbReference type="Proteomes" id="UP000663825">
    <property type="component" value="Unassembled WGS sequence"/>
</dbReference>
<dbReference type="EMBL" id="CAJNYD010002735">
    <property type="protein sequence ID" value="CAF3441220.1"/>
    <property type="molecule type" value="Genomic_DNA"/>
</dbReference>
<dbReference type="EMBL" id="CAJOBO010000626">
    <property type="protein sequence ID" value="CAF4261230.1"/>
    <property type="molecule type" value="Genomic_DNA"/>
</dbReference>
<dbReference type="Proteomes" id="UP000663838">
    <property type="component" value="Unassembled WGS sequence"/>
</dbReference>
<keyword evidence="13" id="KW-1185">Reference proteome</keyword>
<evidence type="ECO:0000256" key="1">
    <source>
        <dbReference type="SAM" id="Phobius"/>
    </source>
</evidence>
<dbReference type="EMBL" id="CAJNXB010003847">
    <property type="protein sequence ID" value="CAF3341367.1"/>
    <property type="molecule type" value="Genomic_DNA"/>
</dbReference>
<evidence type="ECO:0000313" key="9">
    <source>
        <dbReference type="EMBL" id="CAF4512743.1"/>
    </source>
</evidence>
<evidence type="ECO:0000313" key="5">
    <source>
        <dbReference type="EMBL" id="CAF3499981.1"/>
    </source>
</evidence>
<evidence type="ECO:0000313" key="11">
    <source>
        <dbReference type="EMBL" id="CAF4909188.1"/>
    </source>
</evidence>
<dbReference type="Proteomes" id="UP000663848">
    <property type="component" value="Unassembled WGS sequence"/>
</dbReference>
<gene>
    <name evidence="6" type="ORF">FME351_LOCUS27324</name>
    <name evidence="3" type="ORF">GRG538_LOCUS11650</name>
    <name evidence="7" type="ORF">HFQ381_LOCUS11068</name>
    <name evidence="5" type="ORF">KIK155_LOCUS15721</name>
    <name evidence="4" type="ORF">LUA448_LOCUS21190</name>
    <name evidence="10" type="ORF">QYT958_LOCUS14621</name>
    <name evidence="2" type="ORF">TIS948_LOCUS22389</name>
    <name evidence="11" type="ORF">TOA249_LOCUS31262</name>
    <name evidence="8" type="ORF">TSG867_LOCUS13168</name>
    <name evidence="9" type="ORF">UJA718_LOCUS27099</name>
</gene>
<protein>
    <submittedName>
        <fullName evidence="5">Uncharacterized protein</fullName>
    </submittedName>
</protein>
<keyword evidence="1" id="KW-1133">Transmembrane helix</keyword>
<evidence type="ECO:0000313" key="4">
    <source>
        <dbReference type="EMBL" id="CAF3441220.1"/>
    </source>
</evidence>
<dbReference type="EMBL" id="CAJNYU010003724">
    <property type="protein sequence ID" value="CAF3695084.1"/>
    <property type="molecule type" value="Genomic_DNA"/>
</dbReference>
<dbReference type="OrthoDB" id="10051892at2759"/>
<evidence type="ECO:0000313" key="10">
    <source>
        <dbReference type="EMBL" id="CAF4648115.1"/>
    </source>
</evidence>
<evidence type="ECO:0000313" key="3">
    <source>
        <dbReference type="EMBL" id="CAF3419352.1"/>
    </source>
</evidence>
<accession>A0A818H1L1</accession>
<proteinExistence type="predicted"/>
<evidence type="ECO:0000313" key="6">
    <source>
        <dbReference type="EMBL" id="CAF3695084.1"/>
    </source>
</evidence>
<sequence length="148" mass="16927">MLYLVLLFIFGIISYVAYKKHSRPVKVSSDVPQYDHAIVMGGSIGGIVTAAYLPKYFKRITIIESDDVISDTLLKSASQEVLDYRCRLESSTLLERSGVSQIYQLRVLEGEGYNVLIELFPHLKDKLLNTYGVRTYSFKTEWRFEANC</sequence>
<evidence type="ECO:0000313" key="12">
    <source>
        <dbReference type="Proteomes" id="UP000663865"/>
    </source>
</evidence>
<organism evidence="5 12">
    <name type="scientific">Rotaria socialis</name>
    <dbReference type="NCBI Taxonomy" id="392032"/>
    <lineage>
        <taxon>Eukaryota</taxon>
        <taxon>Metazoa</taxon>
        <taxon>Spiralia</taxon>
        <taxon>Gnathifera</taxon>
        <taxon>Rotifera</taxon>
        <taxon>Eurotatoria</taxon>
        <taxon>Bdelloidea</taxon>
        <taxon>Philodinida</taxon>
        <taxon>Philodinidae</taxon>
        <taxon>Rotaria</taxon>
    </lineage>
</organism>
<dbReference type="Proteomes" id="UP000663872">
    <property type="component" value="Unassembled WGS sequence"/>
</dbReference>
<dbReference type="EMBL" id="CAJOBQ010000692">
    <property type="protein sequence ID" value="CAF4403459.1"/>
    <property type="molecule type" value="Genomic_DNA"/>
</dbReference>
<evidence type="ECO:0000313" key="7">
    <source>
        <dbReference type="EMBL" id="CAF4261230.1"/>
    </source>
</evidence>
<feature type="transmembrane region" description="Helical" evidence="1">
    <location>
        <begin position="35"/>
        <end position="53"/>
    </location>
</feature>
<dbReference type="EMBL" id="CAJOBP010007357">
    <property type="protein sequence ID" value="CAF4512743.1"/>
    <property type="molecule type" value="Genomic_DNA"/>
</dbReference>
<dbReference type="AlphaFoldDB" id="A0A818H1L1"/>
<dbReference type="EMBL" id="CAJOBS010006113">
    <property type="protein sequence ID" value="CAF4909188.1"/>
    <property type="molecule type" value="Genomic_DNA"/>
</dbReference>
<dbReference type="EMBL" id="CAJNYT010001569">
    <property type="protein sequence ID" value="CAF3419352.1"/>
    <property type="molecule type" value="Genomic_DNA"/>
</dbReference>
<keyword evidence="1" id="KW-0812">Transmembrane</keyword>
<dbReference type="Proteomes" id="UP000663865">
    <property type="component" value="Unassembled WGS sequence"/>
</dbReference>
<reference evidence="5" key="1">
    <citation type="submission" date="2021-02" db="EMBL/GenBank/DDBJ databases">
        <authorList>
            <person name="Nowell W R."/>
        </authorList>
    </citation>
    <scope>NUCLEOTIDE SEQUENCE</scope>
</reference>
<dbReference type="Proteomes" id="UP000663869">
    <property type="component" value="Unassembled WGS sequence"/>
</dbReference>
<evidence type="ECO:0000313" key="2">
    <source>
        <dbReference type="EMBL" id="CAF3341367.1"/>
    </source>
</evidence>